<sequence>MTKTVWETESIRLTLLGGIEPAMTFSWSSLTGQQPDSVTNRPGQGVKTEEGQWGGGHLVISCQPGRFEVILNAIPLDPSTIPTLGDFIVVLEKFELLFAKVTFPKALRIAVGAKFNKFFGSEKEAVSFVGQLVPDFKPSADYCDLMIQYNNPKKFPRIGGLVINRIVKCSQLALHTVQFASHQQIDSQVLPVVQVEVDFNTSPASALPHPENYGQVLKAIFNELRSHVGGES</sequence>
<feature type="compositionally biased region" description="Polar residues" evidence="1">
    <location>
        <begin position="30"/>
        <end position="42"/>
    </location>
</feature>
<name>A0ABW8W6K1_9PSED</name>
<gene>
    <name evidence="2" type="ORF">ACJ8NA_13830</name>
</gene>
<evidence type="ECO:0000313" key="3">
    <source>
        <dbReference type="Proteomes" id="UP001628646"/>
    </source>
</evidence>
<organism evidence="2 3">
    <name type="scientific">Pseudomonas azerbaijanorientalis</name>
    <dbReference type="NCBI Taxonomy" id="2842350"/>
    <lineage>
        <taxon>Bacteria</taxon>
        <taxon>Pseudomonadati</taxon>
        <taxon>Pseudomonadota</taxon>
        <taxon>Gammaproteobacteria</taxon>
        <taxon>Pseudomonadales</taxon>
        <taxon>Pseudomonadaceae</taxon>
        <taxon>Pseudomonas</taxon>
    </lineage>
</organism>
<comment type="caution">
    <text evidence="2">The sequence shown here is derived from an EMBL/GenBank/DDBJ whole genome shotgun (WGS) entry which is preliminary data.</text>
</comment>
<protein>
    <submittedName>
        <fullName evidence="2">Uncharacterized protein</fullName>
    </submittedName>
</protein>
<evidence type="ECO:0000313" key="2">
    <source>
        <dbReference type="EMBL" id="MFL8999721.1"/>
    </source>
</evidence>
<evidence type="ECO:0000256" key="1">
    <source>
        <dbReference type="SAM" id="MobiDB-lite"/>
    </source>
</evidence>
<dbReference type="EMBL" id="JBJNUY010000005">
    <property type="protein sequence ID" value="MFL8999721.1"/>
    <property type="molecule type" value="Genomic_DNA"/>
</dbReference>
<dbReference type="Proteomes" id="UP001628646">
    <property type="component" value="Unassembled WGS sequence"/>
</dbReference>
<proteinExistence type="predicted"/>
<reference evidence="2 3" key="1">
    <citation type="submission" date="2024-12" db="EMBL/GenBank/DDBJ databases">
        <title>Pseudomonas species isolated from Lotus nodules promote plant growth.</title>
        <authorList>
            <person name="Yu Y.-H."/>
            <person name="Kurtenbach J."/>
            <person name="Crosbie D."/>
            <person name="Brachmann A."/>
            <person name="Marin M."/>
        </authorList>
    </citation>
    <scope>NUCLEOTIDE SEQUENCE [LARGE SCALE GENOMIC DNA]</scope>
    <source>
        <strain evidence="2 3">PLb11B</strain>
    </source>
</reference>
<dbReference type="RefSeq" id="WP_407800152.1">
    <property type="nucleotide sequence ID" value="NZ_JBJNUX010000004.1"/>
</dbReference>
<feature type="region of interest" description="Disordered" evidence="1">
    <location>
        <begin position="30"/>
        <end position="52"/>
    </location>
</feature>
<accession>A0ABW8W6K1</accession>
<keyword evidence="3" id="KW-1185">Reference proteome</keyword>